<name>A0A645GA05_9ZZZZ</name>
<proteinExistence type="predicted"/>
<accession>A0A645GA05</accession>
<sequence>MTEPHEHKDCQKYLLQLSEYIDGELDPRLCALLEEHLHGCTDCTVVVDTLKRTIELYHLETSQEALPDPVKSRLYTRLNLDDFLK</sequence>
<reference evidence="2" key="1">
    <citation type="submission" date="2019-08" db="EMBL/GenBank/DDBJ databases">
        <authorList>
            <person name="Kucharzyk K."/>
            <person name="Murdoch R.W."/>
            <person name="Higgins S."/>
            <person name="Loffler F."/>
        </authorList>
    </citation>
    <scope>NUCLEOTIDE SEQUENCE</scope>
</reference>
<organism evidence="2">
    <name type="scientific">bioreactor metagenome</name>
    <dbReference type="NCBI Taxonomy" id="1076179"/>
    <lineage>
        <taxon>unclassified sequences</taxon>
        <taxon>metagenomes</taxon>
        <taxon>ecological metagenomes</taxon>
    </lineage>
</organism>
<dbReference type="InterPro" id="IPR027383">
    <property type="entry name" value="Znf_put"/>
</dbReference>
<dbReference type="EMBL" id="VSSQ01072322">
    <property type="protein sequence ID" value="MPN23728.1"/>
    <property type="molecule type" value="Genomic_DNA"/>
</dbReference>
<protein>
    <recommendedName>
        <fullName evidence="1">Putative zinc-finger domain-containing protein</fullName>
    </recommendedName>
</protein>
<feature type="domain" description="Putative zinc-finger" evidence="1">
    <location>
        <begin position="10"/>
        <end position="43"/>
    </location>
</feature>
<evidence type="ECO:0000259" key="1">
    <source>
        <dbReference type="Pfam" id="PF13490"/>
    </source>
</evidence>
<evidence type="ECO:0000313" key="2">
    <source>
        <dbReference type="EMBL" id="MPN23728.1"/>
    </source>
</evidence>
<dbReference type="InterPro" id="IPR041916">
    <property type="entry name" value="Anti_sigma_zinc_sf"/>
</dbReference>
<gene>
    <name evidence="2" type="ORF">SDC9_171121</name>
</gene>
<dbReference type="Pfam" id="PF13490">
    <property type="entry name" value="zf-HC2"/>
    <property type="match status" value="1"/>
</dbReference>
<dbReference type="AlphaFoldDB" id="A0A645GA05"/>
<dbReference type="Gene3D" id="1.10.10.1320">
    <property type="entry name" value="Anti-sigma factor, zinc-finger domain"/>
    <property type="match status" value="1"/>
</dbReference>
<comment type="caution">
    <text evidence="2">The sequence shown here is derived from an EMBL/GenBank/DDBJ whole genome shotgun (WGS) entry which is preliminary data.</text>
</comment>